<dbReference type="AlphaFoldDB" id="A0A1M5K3A0"/>
<protein>
    <submittedName>
        <fullName evidence="2">Uncharacterized protein</fullName>
    </submittedName>
</protein>
<keyword evidence="3" id="KW-1185">Reference proteome</keyword>
<proteinExistence type="predicted"/>
<evidence type="ECO:0000313" key="3">
    <source>
        <dbReference type="Proteomes" id="UP000184480"/>
    </source>
</evidence>
<name>A0A1M5K3A0_9BACT</name>
<dbReference type="Proteomes" id="UP000184480">
    <property type="component" value="Unassembled WGS sequence"/>
</dbReference>
<feature type="signal peptide" evidence="1">
    <location>
        <begin position="1"/>
        <end position="15"/>
    </location>
</feature>
<keyword evidence="1" id="KW-0732">Signal</keyword>
<gene>
    <name evidence="2" type="ORF">SAMN05444362_1343</name>
</gene>
<reference evidence="3" key="1">
    <citation type="submission" date="2016-11" db="EMBL/GenBank/DDBJ databases">
        <authorList>
            <person name="Varghese N."/>
            <person name="Submissions S."/>
        </authorList>
    </citation>
    <scope>NUCLEOTIDE SEQUENCE [LARGE SCALE GENOMIC DNA]</scope>
    <source>
        <strain evidence="3">DSM 27370</strain>
    </source>
</reference>
<feature type="chain" id="PRO_5011979608" evidence="1">
    <location>
        <begin position="16"/>
        <end position="270"/>
    </location>
</feature>
<dbReference type="STRING" id="1346286.SAMN05444362_1343"/>
<dbReference type="EMBL" id="FQUC01000034">
    <property type="protein sequence ID" value="SHG47019.1"/>
    <property type="molecule type" value="Genomic_DNA"/>
</dbReference>
<accession>A0A1M5K3A0</accession>
<sequence length="270" mass="28080">MLLLMGIFSFGISYAQVGINTQNPQGIFHVDPNSNTTGGIAAPVNDEEDVIVTNDGKVGIGTITPEVLLEIKTAGTQTSPVPGFQLQDGNEAEGNILLSVGNTGLATWQNVIPASTSQLVTSAAGITSLTFNDVNYYNSNSYIVLPPGRWALNVVSLISGTGTLAARTPVWVSSTLADDSTAGNSGGSLASVKSPDIEGMGLISGICWSYQYMTICGSMIINNTSNASKTYYYMAGGTSSFGVSVTGSLNRVGGSWGEINIIAYRIPSDL</sequence>
<evidence type="ECO:0000256" key="1">
    <source>
        <dbReference type="SAM" id="SignalP"/>
    </source>
</evidence>
<evidence type="ECO:0000313" key="2">
    <source>
        <dbReference type="EMBL" id="SHG47019.1"/>
    </source>
</evidence>
<organism evidence="2 3">
    <name type="scientific">Dysgonomonas macrotermitis</name>
    <dbReference type="NCBI Taxonomy" id="1346286"/>
    <lineage>
        <taxon>Bacteria</taxon>
        <taxon>Pseudomonadati</taxon>
        <taxon>Bacteroidota</taxon>
        <taxon>Bacteroidia</taxon>
        <taxon>Bacteroidales</taxon>
        <taxon>Dysgonomonadaceae</taxon>
        <taxon>Dysgonomonas</taxon>
    </lineage>
</organism>